<dbReference type="Proteomes" id="UP001386955">
    <property type="component" value="Unassembled WGS sequence"/>
</dbReference>
<gene>
    <name evidence="1" type="ORF">VNO78_29221</name>
</gene>
<protein>
    <submittedName>
        <fullName evidence="1">Uncharacterized protein</fullName>
    </submittedName>
</protein>
<organism evidence="1 2">
    <name type="scientific">Psophocarpus tetragonolobus</name>
    <name type="common">Winged bean</name>
    <name type="synonym">Dolichos tetragonolobus</name>
    <dbReference type="NCBI Taxonomy" id="3891"/>
    <lineage>
        <taxon>Eukaryota</taxon>
        <taxon>Viridiplantae</taxon>
        <taxon>Streptophyta</taxon>
        <taxon>Embryophyta</taxon>
        <taxon>Tracheophyta</taxon>
        <taxon>Spermatophyta</taxon>
        <taxon>Magnoliopsida</taxon>
        <taxon>eudicotyledons</taxon>
        <taxon>Gunneridae</taxon>
        <taxon>Pentapetalae</taxon>
        <taxon>rosids</taxon>
        <taxon>fabids</taxon>
        <taxon>Fabales</taxon>
        <taxon>Fabaceae</taxon>
        <taxon>Papilionoideae</taxon>
        <taxon>50 kb inversion clade</taxon>
        <taxon>NPAAA clade</taxon>
        <taxon>indigoferoid/millettioid clade</taxon>
        <taxon>Phaseoleae</taxon>
        <taxon>Psophocarpus</taxon>
    </lineage>
</organism>
<accession>A0AAN9RUN7</accession>
<evidence type="ECO:0000313" key="2">
    <source>
        <dbReference type="Proteomes" id="UP001386955"/>
    </source>
</evidence>
<keyword evidence="2" id="KW-1185">Reference proteome</keyword>
<proteinExistence type="predicted"/>
<reference evidence="1 2" key="1">
    <citation type="submission" date="2024-01" db="EMBL/GenBank/DDBJ databases">
        <title>The genomes of 5 underutilized Papilionoideae crops provide insights into root nodulation and disease resistanc.</title>
        <authorList>
            <person name="Jiang F."/>
        </authorList>
    </citation>
    <scope>NUCLEOTIDE SEQUENCE [LARGE SCALE GENOMIC DNA]</scope>
    <source>
        <strain evidence="1">DUOXIRENSHENG_FW03</strain>
        <tissue evidence="1">Leaves</tissue>
    </source>
</reference>
<dbReference type="EMBL" id="JAYMYS010000008">
    <property type="protein sequence ID" value="KAK7383541.1"/>
    <property type="molecule type" value="Genomic_DNA"/>
</dbReference>
<dbReference type="AlphaFoldDB" id="A0AAN9RUN7"/>
<name>A0AAN9RUN7_PSOTE</name>
<comment type="caution">
    <text evidence="1">The sequence shown here is derived from an EMBL/GenBank/DDBJ whole genome shotgun (WGS) entry which is preliminary data.</text>
</comment>
<evidence type="ECO:0000313" key="1">
    <source>
        <dbReference type="EMBL" id="KAK7383541.1"/>
    </source>
</evidence>
<sequence>MPARALVRARARAACQGDGFYPPLDGNCASRRLTGLIRPARVANGTCLWGAEAPYCWSANGRRAHASLLARILT</sequence>